<dbReference type="AlphaFoldDB" id="A0A0C9XDN2"/>
<gene>
    <name evidence="2" type="ORF">K443DRAFT_682747</name>
</gene>
<proteinExistence type="predicted"/>
<accession>A0A0C9XDN2</accession>
<keyword evidence="3" id="KW-1185">Reference proteome</keyword>
<evidence type="ECO:0000256" key="1">
    <source>
        <dbReference type="SAM" id="MobiDB-lite"/>
    </source>
</evidence>
<reference evidence="3" key="2">
    <citation type="submission" date="2015-01" db="EMBL/GenBank/DDBJ databases">
        <title>Evolutionary Origins and Diversification of the Mycorrhizal Mutualists.</title>
        <authorList>
            <consortium name="DOE Joint Genome Institute"/>
            <consortium name="Mycorrhizal Genomics Consortium"/>
            <person name="Kohler A."/>
            <person name="Kuo A."/>
            <person name="Nagy L.G."/>
            <person name="Floudas D."/>
            <person name="Copeland A."/>
            <person name="Barry K.W."/>
            <person name="Cichocki N."/>
            <person name="Veneault-Fourrey C."/>
            <person name="LaButti K."/>
            <person name="Lindquist E.A."/>
            <person name="Lipzen A."/>
            <person name="Lundell T."/>
            <person name="Morin E."/>
            <person name="Murat C."/>
            <person name="Riley R."/>
            <person name="Ohm R."/>
            <person name="Sun H."/>
            <person name="Tunlid A."/>
            <person name="Henrissat B."/>
            <person name="Grigoriev I.V."/>
            <person name="Hibbett D.S."/>
            <person name="Martin F."/>
        </authorList>
    </citation>
    <scope>NUCLEOTIDE SEQUENCE [LARGE SCALE GENOMIC DNA]</scope>
    <source>
        <strain evidence="3">LaAM-08-1</strain>
    </source>
</reference>
<dbReference type="Proteomes" id="UP000054477">
    <property type="component" value="Unassembled WGS sequence"/>
</dbReference>
<feature type="compositionally biased region" description="Polar residues" evidence="1">
    <location>
        <begin position="35"/>
        <end position="46"/>
    </location>
</feature>
<feature type="compositionally biased region" description="Basic and acidic residues" evidence="1">
    <location>
        <begin position="1"/>
        <end position="10"/>
    </location>
</feature>
<name>A0A0C9XDN2_9AGAR</name>
<dbReference type="HOGENOM" id="CLU_1875758_0_0_1"/>
<evidence type="ECO:0000313" key="2">
    <source>
        <dbReference type="EMBL" id="KIJ95821.1"/>
    </source>
</evidence>
<sequence length="136" mass="15364">MDAAPKDSESHSFSADVRPSAQLVRQDLDTDTRGKTQNGWFQSTSPQPILFPPKNECLPGLIRGDLFLNRPDSDTSTCQVWVFSTLQAGVWQPISWGYEDSTGQRLIIREDGKLQFVSKSQWGTIDQSQMARVIYR</sequence>
<protein>
    <submittedName>
        <fullName evidence="2">Uncharacterized protein</fullName>
    </submittedName>
</protein>
<evidence type="ECO:0000313" key="3">
    <source>
        <dbReference type="Proteomes" id="UP000054477"/>
    </source>
</evidence>
<reference evidence="2 3" key="1">
    <citation type="submission" date="2014-04" db="EMBL/GenBank/DDBJ databases">
        <authorList>
            <consortium name="DOE Joint Genome Institute"/>
            <person name="Kuo A."/>
            <person name="Kohler A."/>
            <person name="Nagy L.G."/>
            <person name="Floudas D."/>
            <person name="Copeland A."/>
            <person name="Barry K.W."/>
            <person name="Cichocki N."/>
            <person name="Veneault-Fourrey C."/>
            <person name="LaButti K."/>
            <person name="Lindquist E.A."/>
            <person name="Lipzen A."/>
            <person name="Lundell T."/>
            <person name="Morin E."/>
            <person name="Murat C."/>
            <person name="Sun H."/>
            <person name="Tunlid A."/>
            <person name="Henrissat B."/>
            <person name="Grigoriev I.V."/>
            <person name="Hibbett D.S."/>
            <person name="Martin F."/>
            <person name="Nordberg H.P."/>
            <person name="Cantor M.N."/>
            <person name="Hua S.X."/>
        </authorList>
    </citation>
    <scope>NUCLEOTIDE SEQUENCE [LARGE SCALE GENOMIC DNA]</scope>
    <source>
        <strain evidence="2 3">LaAM-08-1</strain>
    </source>
</reference>
<organism evidence="2 3">
    <name type="scientific">Laccaria amethystina LaAM-08-1</name>
    <dbReference type="NCBI Taxonomy" id="1095629"/>
    <lineage>
        <taxon>Eukaryota</taxon>
        <taxon>Fungi</taxon>
        <taxon>Dikarya</taxon>
        <taxon>Basidiomycota</taxon>
        <taxon>Agaricomycotina</taxon>
        <taxon>Agaricomycetes</taxon>
        <taxon>Agaricomycetidae</taxon>
        <taxon>Agaricales</taxon>
        <taxon>Agaricineae</taxon>
        <taxon>Hydnangiaceae</taxon>
        <taxon>Laccaria</taxon>
    </lineage>
</organism>
<feature type="region of interest" description="Disordered" evidence="1">
    <location>
        <begin position="1"/>
        <end position="46"/>
    </location>
</feature>
<dbReference type="EMBL" id="KN838742">
    <property type="protein sequence ID" value="KIJ95821.1"/>
    <property type="molecule type" value="Genomic_DNA"/>
</dbReference>